<dbReference type="Proteomes" id="UP001153328">
    <property type="component" value="Unassembled WGS sequence"/>
</dbReference>
<keyword evidence="3" id="KW-1185">Reference proteome</keyword>
<feature type="compositionally biased region" description="Low complexity" evidence="1">
    <location>
        <begin position="26"/>
        <end position="37"/>
    </location>
</feature>
<reference evidence="2" key="1">
    <citation type="submission" date="2021-06" db="EMBL/GenBank/DDBJ databases">
        <authorList>
            <person name="Arsene-Ploetze F."/>
        </authorList>
    </citation>
    <scope>NUCLEOTIDE SEQUENCE</scope>
    <source>
        <strain evidence="2">SBRY1</strain>
    </source>
</reference>
<evidence type="ECO:0000313" key="2">
    <source>
        <dbReference type="EMBL" id="CAG7639195.1"/>
    </source>
</evidence>
<dbReference type="AlphaFoldDB" id="A0A9W4MB67"/>
<feature type="compositionally biased region" description="Basic and acidic residues" evidence="1">
    <location>
        <begin position="56"/>
        <end position="66"/>
    </location>
</feature>
<proteinExistence type="predicted"/>
<evidence type="ECO:0000256" key="1">
    <source>
        <dbReference type="SAM" id="MobiDB-lite"/>
    </source>
</evidence>
<gene>
    <name evidence="2" type="ORF">SBRY_30303</name>
</gene>
<evidence type="ECO:0000313" key="3">
    <source>
        <dbReference type="Proteomes" id="UP001153328"/>
    </source>
</evidence>
<comment type="caution">
    <text evidence="2">The sequence shown here is derived from an EMBL/GenBank/DDBJ whole genome shotgun (WGS) entry which is preliminary data.</text>
</comment>
<feature type="region of interest" description="Disordered" evidence="1">
    <location>
        <begin position="1"/>
        <end position="213"/>
    </location>
</feature>
<sequence length="294" mass="31761">MAAPRGIAGVRQSGPAGGVGAAWTVRGGSRPAGRAGAHTLSWPAGSLPSLDSYRVMGEHSASDVHKIGNRRGGGRRRAGAEQLQQRRQRRGEEADGHQQRERDGRAADAVRVHLRGAGADGHGHDAGGVGGERRRDADRGRRVARDAGHHEGAAGPRQGQGGPDEYASVRRGIHRPGRHRADTDLYGRRHRAHHRARGARRRRQDAHRAVDRRHDRRLLAHRAAQQLTPRRATRRGGGKAGGKPELCVPVVSLPRYRCVAVAGLPKLLLHSWPCCASVPRAGRRPAEVLRIRGG</sequence>
<organism evidence="2 3">
    <name type="scientific">Actinacidiphila bryophytorum</name>
    <dbReference type="NCBI Taxonomy" id="1436133"/>
    <lineage>
        <taxon>Bacteria</taxon>
        <taxon>Bacillati</taxon>
        <taxon>Actinomycetota</taxon>
        <taxon>Actinomycetes</taxon>
        <taxon>Kitasatosporales</taxon>
        <taxon>Streptomycetaceae</taxon>
        <taxon>Actinacidiphila</taxon>
    </lineage>
</organism>
<protein>
    <submittedName>
        <fullName evidence="2">Uncharacterized protein</fullName>
    </submittedName>
</protein>
<feature type="compositionally biased region" description="Basic residues" evidence="1">
    <location>
        <begin position="67"/>
        <end position="77"/>
    </location>
</feature>
<accession>A0A9W4MB67</accession>
<feature type="compositionally biased region" description="Basic residues" evidence="1">
    <location>
        <begin position="188"/>
        <end position="205"/>
    </location>
</feature>
<feature type="compositionally biased region" description="Basic and acidic residues" evidence="1">
    <location>
        <begin position="90"/>
        <end position="111"/>
    </location>
</feature>
<name>A0A9W4MB67_9ACTN</name>
<dbReference type="EMBL" id="CAJVAX010000017">
    <property type="protein sequence ID" value="CAG7639195.1"/>
    <property type="molecule type" value="Genomic_DNA"/>
</dbReference>
<feature type="compositionally biased region" description="Basic and acidic residues" evidence="1">
    <location>
        <begin position="121"/>
        <end position="152"/>
    </location>
</feature>